<protein>
    <recommendedName>
        <fullName evidence="1">Heterokaryon incompatibility domain-containing protein</fullName>
    </recommendedName>
</protein>
<dbReference type="Proteomes" id="UP000664132">
    <property type="component" value="Unassembled WGS sequence"/>
</dbReference>
<gene>
    <name evidence="2" type="ORF">IFR04_006350</name>
</gene>
<dbReference type="EMBL" id="JAFJYH010000082">
    <property type="protein sequence ID" value="KAG4420530.1"/>
    <property type="molecule type" value="Genomic_DNA"/>
</dbReference>
<proteinExistence type="predicted"/>
<keyword evidence="3" id="KW-1185">Reference proteome</keyword>
<name>A0A8H7TJW3_9HELO</name>
<dbReference type="PANTHER" id="PTHR24148">
    <property type="entry name" value="ANKYRIN REPEAT DOMAIN-CONTAINING PROTEIN 39 HOMOLOG-RELATED"/>
    <property type="match status" value="1"/>
</dbReference>
<evidence type="ECO:0000259" key="1">
    <source>
        <dbReference type="Pfam" id="PF06985"/>
    </source>
</evidence>
<dbReference type="PANTHER" id="PTHR24148:SF73">
    <property type="entry name" value="HET DOMAIN PROTEIN (AFU_ORTHOLOGUE AFUA_8G01020)"/>
    <property type="match status" value="1"/>
</dbReference>
<feature type="domain" description="Heterokaryon incompatibility" evidence="1">
    <location>
        <begin position="74"/>
        <end position="187"/>
    </location>
</feature>
<dbReference type="AlphaFoldDB" id="A0A8H7TJW3"/>
<dbReference type="InterPro" id="IPR052895">
    <property type="entry name" value="HetReg/Transcr_Mod"/>
</dbReference>
<accession>A0A8H7TJW3</accession>
<dbReference type="OrthoDB" id="3600004at2759"/>
<comment type="caution">
    <text evidence="2">The sequence shown here is derived from an EMBL/GenBank/DDBJ whole genome shotgun (WGS) entry which is preliminary data.</text>
</comment>
<evidence type="ECO:0000313" key="2">
    <source>
        <dbReference type="EMBL" id="KAG4420530.1"/>
    </source>
</evidence>
<reference evidence="2" key="1">
    <citation type="submission" date="2021-02" db="EMBL/GenBank/DDBJ databases">
        <title>Genome sequence Cadophora malorum strain M34.</title>
        <authorList>
            <person name="Stefanovic E."/>
            <person name="Vu D."/>
            <person name="Scully C."/>
            <person name="Dijksterhuis J."/>
            <person name="Roader J."/>
            <person name="Houbraken J."/>
        </authorList>
    </citation>
    <scope>NUCLEOTIDE SEQUENCE</scope>
    <source>
        <strain evidence="2">M34</strain>
    </source>
</reference>
<dbReference type="Pfam" id="PF06985">
    <property type="entry name" value="HET"/>
    <property type="match status" value="1"/>
</dbReference>
<organism evidence="2 3">
    <name type="scientific">Cadophora malorum</name>
    <dbReference type="NCBI Taxonomy" id="108018"/>
    <lineage>
        <taxon>Eukaryota</taxon>
        <taxon>Fungi</taxon>
        <taxon>Dikarya</taxon>
        <taxon>Ascomycota</taxon>
        <taxon>Pezizomycotina</taxon>
        <taxon>Leotiomycetes</taxon>
        <taxon>Helotiales</taxon>
        <taxon>Ploettnerulaceae</taxon>
        <taxon>Cadophora</taxon>
    </lineage>
</organism>
<sequence>MQPDHNLPKSGCRVSRSLLYLGEPDSFGFKIWINEILVPARQNLLCALRVLRANNVDVNETELAENCDGGSTPSEFHLWVAMMGDIYRKACEVIAWLGTPDWAEPLDGALDLKFEPPGIINVPEFEFVTSATSVFASLAEEENDSTEKVKAKTRELANFCLQRADDFERISELCKFEYWGRLWIIQELCLARRVTILYDVGTAQWGPFLAEPTINGDAGNFAGTVLEYALVSSQNSISRDRRDKIYGILGLACDVGTGDIAVDYSISLFELYSNTMSFFTKELFESPSSTEAEECHEYLHFSYLIQNALLGPDLVVSGQAEMRSGRVKCDQASLPPFVLPIFAESEVVSVWGKGRNPPEYLRTPIEWFLETRSRSRNDCREAEAVANDVLIQEAWEADEHVLHSLLAGEEFCDRPGSFGLTFFETDRK</sequence>
<dbReference type="InterPro" id="IPR010730">
    <property type="entry name" value="HET"/>
</dbReference>
<evidence type="ECO:0000313" key="3">
    <source>
        <dbReference type="Proteomes" id="UP000664132"/>
    </source>
</evidence>